<sequence length="52" mass="5457">MTSPVDKACLLDVGLVGMEKAFLENTVAIDESGLSNVSCSSPSKEQPSQQNT</sequence>
<dbReference type="Proteomes" id="UP000265520">
    <property type="component" value="Unassembled WGS sequence"/>
</dbReference>
<evidence type="ECO:0000313" key="2">
    <source>
        <dbReference type="EMBL" id="MCI33741.1"/>
    </source>
</evidence>
<organism evidence="2 3">
    <name type="scientific">Trifolium medium</name>
    <dbReference type="NCBI Taxonomy" id="97028"/>
    <lineage>
        <taxon>Eukaryota</taxon>
        <taxon>Viridiplantae</taxon>
        <taxon>Streptophyta</taxon>
        <taxon>Embryophyta</taxon>
        <taxon>Tracheophyta</taxon>
        <taxon>Spermatophyta</taxon>
        <taxon>Magnoliopsida</taxon>
        <taxon>eudicotyledons</taxon>
        <taxon>Gunneridae</taxon>
        <taxon>Pentapetalae</taxon>
        <taxon>rosids</taxon>
        <taxon>fabids</taxon>
        <taxon>Fabales</taxon>
        <taxon>Fabaceae</taxon>
        <taxon>Papilionoideae</taxon>
        <taxon>50 kb inversion clade</taxon>
        <taxon>NPAAA clade</taxon>
        <taxon>Hologalegina</taxon>
        <taxon>IRL clade</taxon>
        <taxon>Trifolieae</taxon>
        <taxon>Trifolium</taxon>
    </lineage>
</organism>
<comment type="caution">
    <text evidence="2">The sequence shown here is derived from an EMBL/GenBank/DDBJ whole genome shotgun (WGS) entry which is preliminary data.</text>
</comment>
<proteinExistence type="predicted"/>
<protein>
    <submittedName>
        <fullName evidence="2">Uncharacterized protein</fullName>
    </submittedName>
</protein>
<feature type="non-terminal residue" evidence="2">
    <location>
        <position position="52"/>
    </location>
</feature>
<evidence type="ECO:0000313" key="3">
    <source>
        <dbReference type="Proteomes" id="UP000265520"/>
    </source>
</evidence>
<dbReference type="AlphaFoldDB" id="A0A392RAY1"/>
<name>A0A392RAY1_9FABA</name>
<feature type="region of interest" description="Disordered" evidence="1">
    <location>
        <begin position="33"/>
        <end position="52"/>
    </location>
</feature>
<evidence type="ECO:0000256" key="1">
    <source>
        <dbReference type="SAM" id="MobiDB-lite"/>
    </source>
</evidence>
<accession>A0A392RAY1</accession>
<dbReference type="EMBL" id="LXQA010207026">
    <property type="protein sequence ID" value="MCI33741.1"/>
    <property type="molecule type" value="Genomic_DNA"/>
</dbReference>
<reference evidence="2 3" key="1">
    <citation type="journal article" date="2018" name="Front. Plant Sci.">
        <title>Red Clover (Trifolium pratense) and Zigzag Clover (T. medium) - A Picture of Genomic Similarities and Differences.</title>
        <authorList>
            <person name="Dluhosova J."/>
            <person name="Istvanek J."/>
            <person name="Nedelnik J."/>
            <person name="Repkova J."/>
        </authorList>
    </citation>
    <scope>NUCLEOTIDE SEQUENCE [LARGE SCALE GENOMIC DNA]</scope>
    <source>
        <strain evidence="3">cv. 10/8</strain>
        <tissue evidence="2">Leaf</tissue>
    </source>
</reference>
<keyword evidence="3" id="KW-1185">Reference proteome</keyword>